<dbReference type="SFLD" id="SFLDG01140">
    <property type="entry name" value="C2.B:_Phosphomannomutase_and_P"/>
    <property type="match status" value="1"/>
</dbReference>
<dbReference type="GO" id="GO:0016791">
    <property type="term" value="F:phosphatase activity"/>
    <property type="evidence" value="ECO:0007669"/>
    <property type="project" value="TreeGrafter"/>
</dbReference>
<name>A0A2W0HET6_9BACI</name>
<dbReference type="PROSITE" id="PS01229">
    <property type="entry name" value="COF_2"/>
    <property type="match status" value="1"/>
</dbReference>
<evidence type="ECO:0000313" key="1">
    <source>
        <dbReference type="EMBL" id="PYZ98520.1"/>
    </source>
</evidence>
<proteinExistence type="predicted"/>
<comment type="caution">
    <text evidence="1">The sequence shown here is derived from an EMBL/GenBank/DDBJ whole genome shotgun (WGS) entry which is preliminary data.</text>
</comment>
<organism evidence="1 2">
    <name type="scientific">Alteribacter lacisalsi</name>
    <dbReference type="NCBI Taxonomy" id="2045244"/>
    <lineage>
        <taxon>Bacteria</taxon>
        <taxon>Bacillati</taxon>
        <taxon>Bacillota</taxon>
        <taxon>Bacilli</taxon>
        <taxon>Bacillales</taxon>
        <taxon>Bacillaceae</taxon>
        <taxon>Alteribacter</taxon>
    </lineage>
</organism>
<dbReference type="NCBIfam" id="TIGR01484">
    <property type="entry name" value="HAD-SF-IIB"/>
    <property type="match status" value="1"/>
</dbReference>
<accession>A0A2W0HET6</accession>
<keyword evidence="1" id="KW-0378">Hydrolase</keyword>
<dbReference type="PANTHER" id="PTHR10000">
    <property type="entry name" value="PHOSPHOSERINE PHOSPHATASE"/>
    <property type="match status" value="1"/>
</dbReference>
<dbReference type="Gene3D" id="3.30.1240.10">
    <property type="match status" value="1"/>
</dbReference>
<dbReference type="GO" id="GO:0000287">
    <property type="term" value="F:magnesium ion binding"/>
    <property type="evidence" value="ECO:0007669"/>
    <property type="project" value="TreeGrafter"/>
</dbReference>
<dbReference type="SUPFAM" id="SSF56784">
    <property type="entry name" value="HAD-like"/>
    <property type="match status" value="1"/>
</dbReference>
<dbReference type="EMBL" id="PDOF01000001">
    <property type="protein sequence ID" value="PYZ98520.1"/>
    <property type="molecule type" value="Genomic_DNA"/>
</dbReference>
<dbReference type="InterPro" id="IPR000150">
    <property type="entry name" value="Cof"/>
</dbReference>
<sequence length="339" mass="37228">MYQKIKKRKRYRSVFSIHVNSLLSDCHYIVKRAGVYTDLRGVPDRYNGGYMMSGIKLIATDMDGTLLDSERRIPKKNAEAIRYAESKGVTVAVATGRDFTEAVVPLKEVGIRLPLICVNGAEIRQKDGDIYSQVTMSRSLYRRAADILRDEGVYYEIYTGKGSYTEDEQKGLQIVADIMLSTGEFESYDQVMRVAEARFKEGAVTVTEDYDQILNQGVSLLKLLAFSKDGSKREKAAERLRKLGSIAVSASASENLEITHVHATKGQALEQVAQNMGIPMNQTAAIGDNFNDLSMLKAAGTGIAMANAADEVKAVSCYITGANTEAGVAEAIYRMIDGN</sequence>
<dbReference type="Pfam" id="PF08282">
    <property type="entry name" value="Hydrolase_3"/>
    <property type="match status" value="1"/>
</dbReference>
<dbReference type="InterPro" id="IPR023214">
    <property type="entry name" value="HAD_sf"/>
</dbReference>
<dbReference type="NCBIfam" id="TIGR00099">
    <property type="entry name" value="Cof-subfamily"/>
    <property type="match status" value="1"/>
</dbReference>
<dbReference type="PANTHER" id="PTHR10000:SF55">
    <property type="entry name" value="5-AMINO-6-(5-PHOSPHO-D-RIBITYLAMINO)URACIL PHOSPHATASE YCSE"/>
    <property type="match status" value="1"/>
</dbReference>
<dbReference type="CDD" id="cd07516">
    <property type="entry name" value="HAD_Pase"/>
    <property type="match status" value="1"/>
</dbReference>
<dbReference type="Proteomes" id="UP000248066">
    <property type="component" value="Unassembled WGS sequence"/>
</dbReference>
<dbReference type="SFLD" id="SFLDG01144">
    <property type="entry name" value="C2.B.4:_PGP_Like"/>
    <property type="match status" value="1"/>
</dbReference>
<evidence type="ECO:0000313" key="2">
    <source>
        <dbReference type="Proteomes" id="UP000248066"/>
    </source>
</evidence>
<dbReference type="Gene3D" id="3.40.50.1000">
    <property type="entry name" value="HAD superfamily/HAD-like"/>
    <property type="match status" value="1"/>
</dbReference>
<dbReference type="InterPro" id="IPR036412">
    <property type="entry name" value="HAD-like_sf"/>
</dbReference>
<dbReference type="GO" id="GO:0005829">
    <property type="term" value="C:cytosol"/>
    <property type="evidence" value="ECO:0007669"/>
    <property type="project" value="TreeGrafter"/>
</dbReference>
<protein>
    <submittedName>
        <fullName evidence="1">Hydrolase</fullName>
    </submittedName>
</protein>
<dbReference type="SFLD" id="SFLDS00003">
    <property type="entry name" value="Haloacid_Dehalogenase"/>
    <property type="match status" value="1"/>
</dbReference>
<dbReference type="InterPro" id="IPR006379">
    <property type="entry name" value="HAD-SF_hydro_IIB"/>
</dbReference>
<keyword evidence="2" id="KW-1185">Reference proteome</keyword>
<gene>
    <name evidence="1" type="ORF">CR205_08015</name>
</gene>
<reference evidence="1 2" key="1">
    <citation type="submission" date="2017-10" db="EMBL/GenBank/DDBJ databases">
        <title>Bacillus sp. nov., a halophilic bacterium isolated from a Yangshapao Lake.</title>
        <authorList>
            <person name="Wang H."/>
        </authorList>
    </citation>
    <scope>NUCLEOTIDE SEQUENCE [LARGE SCALE GENOMIC DNA]</scope>
    <source>
        <strain evidence="1 2">YSP-3</strain>
    </source>
</reference>
<dbReference type="AlphaFoldDB" id="A0A2W0HET6"/>